<reference evidence="1 2" key="1">
    <citation type="submission" date="2024-01" db="EMBL/GenBank/DDBJ databases">
        <title>Genome assemblies of Stephania.</title>
        <authorList>
            <person name="Yang L."/>
        </authorList>
    </citation>
    <scope>NUCLEOTIDE SEQUENCE [LARGE SCALE GENOMIC DNA]</scope>
    <source>
        <strain evidence="1">JXDWG</strain>
        <tissue evidence="1">Leaf</tissue>
    </source>
</reference>
<accession>A0AAP0J2R7</accession>
<dbReference type="PROSITE" id="PS51257">
    <property type="entry name" value="PROKAR_LIPOPROTEIN"/>
    <property type="match status" value="1"/>
</dbReference>
<proteinExistence type="predicted"/>
<gene>
    <name evidence="1" type="ORF">Scep_013887</name>
</gene>
<evidence type="ECO:0000313" key="1">
    <source>
        <dbReference type="EMBL" id="KAK9125041.1"/>
    </source>
</evidence>
<name>A0AAP0J2R7_9MAGN</name>
<dbReference type="EMBL" id="JBBNAG010000006">
    <property type="protein sequence ID" value="KAK9125041.1"/>
    <property type="molecule type" value="Genomic_DNA"/>
</dbReference>
<organism evidence="1 2">
    <name type="scientific">Stephania cephalantha</name>
    <dbReference type="NCBI Taxonomy" id="152367"/>
    <lineage>
        <taxon>Eukaryota</taxon>
        <taxon>Viridiplantae</taxon>
        <taxon>Streptophyta</taxon>
        <taxon>Embryophyta</taxon>
        <taxon>Tracheophyta</taxon>
        <taxon>Spermatophyta</taxon>
        <taxon>Magnoliopsida</taxon>
        <taxon>Ranunculales</taxon>
        <taxon>Menispermaceae</taxon>
        <taxon>Menispermoideae</taxon>
        <taxon>Cissampelideae</taxon>
        <taxon>Stephania</taxon>
    </lineage>
</organism>
<keyword evidence="2" id="KW-1185">Reference proteome</keyword>
<dbReference type="Proteomes" id="UP001419268">
    <property type="component" value="Unassembled WGS sequence"/>
</dbReference>
<evidence type="ECO:0000313" key="2">
    <source>
        <dbReference type="Proteomes" id="UP001419268"/>
    </source>
</evidence>
<comment type="caution">
    <text evidence="1">The sequence shown here is derived from an EMBL/GenBank/DDBJ whole genome shotgun (WGS) entry which is preliminary data.</text>
</comment>
<sequence length="112" mass="11322">MLLVRQPHGRGEGIALPQALLATSSSCGVARRPPRLAGAKLSRSCKARRAAMEGGFGCHPLFSSSLTVEFPSEAPLIVAGGGGGGHKVVAAPISGVAAITPPSRCSSRLSHL</sequence>
<dbReference type="AlphaFoldDB" id="A0AAP0J2R7"/>
<protein>
    <submittedName>
        <fullName evidence="1">Uncharacterized protein</fullName>
    </submittedName>
</protein>